<dbReference type="OrthoDB" id="10311148at2759"/>
<proteinExistence type="predicted"/>
<reference evidence="3 4" key="1">
    <citation type="journal article" date="2019" name="Sci. Rep.">
        <title>Nanopore sequencing improves the draft genome of the human pathogenic amoeba Naegleria fowleri.</title>
        <authorList>
            <person name="Liechti N."/>
            <person name="Schurch N."/>
            <person name="Bruggmann R."/>
            <person name="Wittwer M."/>
        </authorList>
    </citation>
    <scope>NUCLEOTIDE SEQUENCE [LARGE SCALE GENOMIC DNA]</scope>
    <source>
        <strain evidence="3 4">ATCC 30894</strain>
    </source>
</reference>
<dbReference type="GeneID" id="68116847"/>
<dbReference type="Pfam" id="PF02204">
    <property type="entry name" value="VPS9"/>
    <property type="match status" value="1"/>
</dbReference>
<name>A0A6A5BB58_NAEFO</name>
<feature type="coiled-coil region" evidence="1">
    <location>
        <begin position="168"/>
        <end position="235"/>
    </location>
</feature>
<dbReference type="Proteomes" id="UP000444721">
    <property type="component" value="Unassembled WGS sequence"/>
</dbReference>
<keyword evidence="1" id="KW-0175">Coiled coil</keyword>
<dbReference type="VEuPathDB" id="AmoebaDB:NfTy_086970"/>
<dbReference type="PROSITE" id="PS51205">
    <property type="entry name" value="VPS9"/>
    <property type="match status" value="1"/>
</dbReference>
<dbReference type="InterPro" id="IPR037191">
    <property type="entry name" value="VPS9_dom_sf"/>
</dbReference>
<evidence type="ECO:0000313" key="4">
    <source>
        <dbReference type="Proteomes" id="UP000444721"/>
    </source>
</evidence>
<accession>A0A6A5BB58</accession>
<organism evidence="3 4">
    <name type="scientific">Naegleria fowleri</name>
    <name type="common">Brain eating amoeba</name>
    <dbReference type="NCBI Taxonomy" id="5763"/>
    <lineage>
        <taxon>Eukaryota</taxon>
        <taxon>Discoba</taxon>
        <taxon>Heterolobosea</taxon>
        <taxon>Tetramitia</taxon>
        <taxon>Eutetramitia</taxon>
        <taxon>Vahlkampfiidae</taxon>
        <taxon>Naegleria</taxon>
    </lineage>
</organism>
<dbReference type="SUPFAM" id="SSF109993">
    <property type="entry name" value="VPS9 domain"/>
    <property type="match status" value="1"/>
</dbReference>
<sequence>MSSFLSTSPSVDQLIKQVYSQVHYALNYEEKINSSNPSSDQLYEALSNYGKAIQLIGSMLQSKDVLNGLFNSNYVDRLKMIYEKCSERTILLLQHHRLNSNIIITPDSIANNSSIPTTLSSSPKKKPFYDWINNAKSMLVLGGETNSASSIANMQQASEGVSTSQVPIERLNEQFNITKAKLMKLDAEQSELMRRINDHSQQQSGENYLKMKRKLQEKTRMKEQTEKELIEIDQQRAHFYNRELELANTLHKKVDVIENYIENNMYDSSRGMNDVESFTDVGPNALLESKGYDAMWLQFIHDNFHASSLSQEAQDYEQKWLNQLNIINQSQDLYYFILGYIINVQDHPISNLIEKFALKFKSDFSFDEEYTPTITSDFAVLYVKEFCANFTTLLVDSYWKHSLVLSKNRNYLYSSIFQTTLIKIEKEIMTLYMSKNESKLIEERLSQYRSVSLLDLGTDPQLCCEILYQPIITRLKEFNKTQLLGEKIKLAKDVFSSVVEIATKHTNIPYQDFEHKLIPVFIYIIVKANVPTIYAIFDFMIDFAHNANNSTIFPFDSTYWDAVSILKSAMLQILTLLPNNSSGHITSSVQNDQIYSLDADIEQEFEMLSNDKPRTSLEKHSANDTTPKTNLLDRYKKLMKK</sequence>
<protein>
    <recommendedName>
        <fullName evidence="2">VPS9 domain-containing protein</fullName>
    </recommendedName>
</protein>
<comment type="caution">
    <text evidence="3">The sequence shown here is derived from an EMBL/GenBank/DDBJ whole genome shotgun (WGS) entry which is preliminary data.</text>
</comment>
<dbReference type="RefSeq" id="XP_044556651.1">
    <property type="nucleotide sequence ID" value="XM_044713611.1"/>
</dbReference>
<dbReference type="Gene3D" id="1.20.1050.80">
    <property type="entry name" value="VPS9 domain"/>
    <property type="match status" value="1"/>
</dbReference>
<feature type="domain" description="VPS9" evidence="2">
    <location>
        <begin position="435"/>
        <end position="575"/>
    </location>
</feature>
<dbReference type="EMBL" id="VFQX01000072">
    <property type="protein sequence ID" value="KAF0971936.1"/>
    <property type="molecule type" value="Genomic_DNA"/>
</dbReference>
<keyword evidence="4" id="KW-1185">Reference proteome</keyword>
<dbReference type="InterPro" id="IPR003123">
    <property type="entry name" value="VPS9"/>
</dbReference>
<evidence type="ECO:0000256" key="1">
    <source>
        <dbReference type="SAM" id="Coils"/>
    </source>
</evidence>
<dbReference type="AlphaFoldDB" id="A0A6A5BB58"/>
<dbReference type="VEuPathDB" id="AmoebaDB:NF0050750"/>
<dbReference type="VEuPathDB" id="AmoebaDB:FDP41_009632"/>
<evidence type="ECO:0000259" key="2">
    <source>
        <dbReference type="PROSITE" id="PS51205"/>
    </source>
</evidence>
<evidence type="ECO:0000313" key="3">
    <source>
        <dbReference type="EMBL" id="KAF0971936.1"/>
    </source>
</evidence>
<gene>
    <name evidence="3" type="ORF">FDP41_009632</name>
</gene>